<sequence length="72" mass="7995">MAPSIFFMHFLGLAIVIVGLTLKEKHPKSGITLAVLGFLIATGPVWYGHWVGPSPSEMREMQLRQFMFPGAH</sequence>
<feature type="transmembrane region" description="Helical" evidence="1">
    <location>
        <begin position="29"/>
        <end position="47"/>
    </location>
</feature>
<keyword evidence="3" id="KW-1185">Reference proteome</keyword>
<keyword evidence="1" id="KW-0812">Transmembrane</keyword>
<gene>
    <name evidence="2" type="ORF">V6U78_09325</name>
</gene>
<dbReference type="Proteomes" id="UP001621714">
    <property type="component" value="Unassembled WGS sequence"/>
</dbReference>
<accession>A0ABW8PY81</accession>
<comment type="caution">
    <text evidence="2">The sequence shown here is derived from an EMBL/GenBank/DDBJ whole genome shotgun (WGS) entry which is preliminary data.</text>
</comment>
<keyword evidence="1" id="KW-1133">Transmembrane helix</keyword>
<dbReference type="EMBL" id="JBANFI010000005">
    <property type="protein sequence ID" value="MFK7161234.1"/>
    <property type="molecule type" value="Genomic_DNA"/>
</dbReference>
<reference evidence="2 3" key="1">
    <citation type="submission" date="2024-02" db="EMBL/GenBank/DDBJ databases">
        <title>Marinospirillum sp. MEB 164 isolated from Lonar lake sediment.</title>
        <authorList>
            <person name="Joshi A."/>
            <person name="Thite S."/>
        </authorList>
    </citation>
    <scope>NUCLEOTIDE SEQUENCE [LARGE SCALE GENOMIC DNA]</scope>
    <source>
        <strain evidence="2 3">MEB164</strain>
    </source>
</reference>
<evidence type="ECO:0000256" key="1">
    <source>
        <dbReference type="SAM" id="Phobius"/>
    </source>
</evidence>
<name>A0ABW8PY81_9GAMM</name>
<feature type="transmembrane region" description="Helical" evidence="1">
    <location>
        <begin position="6"/>
        <end position="22"/>
    </location>
</feature>
<proteinExistence type="predicted"/>
<evidence type="ECO:0000313" key="2">
    <source>
        <dbReference type="EMBL" id="MFK7161234.1"/>
    </source>
</evidence>
<evidence type="ECO:0000313" key="3">
    <source>
        <dbReference type="Proteomes" id="UP001621714"/>
    </source>
</evidence>
<protein>
    <submittedName>
        <fullName evidence="2">Uncharacterized protein</fullName>
    </submittedName>
</protein>
<keyword evidence="1" id="KW-0472">Membrane</keyword>
<organism evidence="2 3">
    <name type="scientific">Marinospirillum alkalitolerans</name>
    <dbReference type="NCBI Taxonomy" id="3123374"/>
    <lineage>
        <taxon>Bacteria</taxon>
        <taxon>Pseudomonadati</taxon>
        <taxon>Pseudomonadota</taxon>
        <taxon>Gammaproteobacteria</taxon>
        <taxon>Oceanospirillales</taxon>
        <taxon>Oceanospirillaceae</taxon>
        <taxon>Marinospirillum</taxon>
    </lineage>
</organism>
<dbReference type="RefSeq" id="WP_405339732.1">
    <property type="nucleotide sequence ID" value="NZ_JBANFI010000005.1"/>
</dbReference>